<dbReference type="PANTHER" id="PTHR11570:SF0">
    <property type="entry name" value="S-ADENOSYLMETHIONINE DECARBOXYLASE PROENZYME"/>
    <property type="match status" value="1"/>
</dbReference>
<comment type="similarity">
    <text evidence="3">Belongs to the eukaryotic AdoMetDC family.</text>
</comment>
<evidence type="ECO:0000256" key="8">
    <source>
        <dbReference type="ARBA" id="ARBA00023066"/>
    </source>
</evidence>
<dbReference type="PANTHER" id="PTHR11570">
    <property type="entry name" value="S-ADENOSYLMETHIONINE DECARBOXYLASE"/>
    <property type="match status" value="1"/>
</dbReference>
<dbReference type="NCBIfam" id="TIGR00535">
    <property type="entry name" value="SAM_DCase"/>
    <property type="match status" value="1"/>
</dbReference>
<organism evidence="17 18">
    <name type="scientific">Rhodosorus marinus</name>
    <dbReference type="NCBI Taxonomy" id="101924"/>
    <lineage>
        <taxon>Eukaryota</taxon>
        <taxon>Rhodophyta</taxon>
        <taxon>Stylonematophyceae</taxon>
        <taxon>Stylonematales</taxon>
        <taxon>Stylonemataceae</taxon>
        <taxon>Rhodosorus</taxon>
    </lineage>
</organism>
<dbReference type="SUPFAM" id="SSF51419">
    <property type="entry name" value="PLP-binding barrel"/>
    <property type="match status" value="1"/>
</dbReference>
<evidence type="ECO:0000256" key="11">
    <source>
        <dbReference type="ARBA" id="ARBA00023239"/>
    </source>
</evidence>
<evidence type="ECO:0000256" key="14">
    <source>
        <dbReference type="SAM" id="MobiDB-lite"/>
    </source>
</evidence>
<dbReference type="AlphaFoldDB" id="A0AAV8UZF7"/>
<dbReference type="GO" id="GO:0006597">
    <property type="term" value="P:spermine biosynthetic process"/>
    <property type="evidence" value="ECO:0007669"/>
    <property type="project" value="InterPro"/>
</dbReference>
<dbReference type="InterPro" id="IPR001985">
    <property type="entry name" value="S-AdoMet_decarboxylase_euk"/>
</dbReference>
<keyword evidence="18" id="KW-1185">Reference proteome</keyword>
<evidence type="ECO:0000256" key="12">
    <source>
        <dbReference type="ARBA" id="ARBA00023270"/>
    </source>
</evidence>
<dbReference type="Gene3D" id="3.20.20.10">
    <property type="entry name" value="Alanine racemase"/>
    <property type="match status" value="1"/>
</dbReference>
<comment type="pathway">
    <text evidence="2">Amine and polyamine biosynthesis; S-adenosylmethioninamine biosynthesis; S-adenosylmethioninamine from S-adenosyl-L-methionine: step 1/1.</text>
</comment>
<dbReference type="SUPFAM" id="SSF50621">
    <property type="entry name" value="Alanine racemase C-terminal domain-like"/>
    <property type="match status" value="1"/>
</dbReference>
<accession>A0AAV8UZF7</accession>
<evidence type="ECO:0000256" key="2">
    <source>
        <dbReference type="ARBA" id="ARBA00004911"/>
    </source>
</evidence>
<comment type="cofactor">
    <cofactor evidence="1">
        <name>pyruvate</name>
        <dbReference type="ChEBI" id="CHEBI:15361"/>
    </cofactor>
</comment>
<dbReference type="Pfam" id="PF02784">
    <property type="entry name" value="Orn_Arg_deC_N"/>
    <property type="match status" value="1"/>
</dbReference>
<evidence type="ECO:0000256" key="13">
    <source>
        <dbReference type="ARBA" id="ARBA00023317"/>
    </source>
</evidence>
<evidence type="ECO:0000256" key="4">
    <source>
        <dbReference type="ARBA" id="ARBA00012357"/>
    </source>
</evidence>
<dbReference type="EC" id="4.1.1.50" evidence="4"/>
<keyword evidence="5" id="KW-0949">S-adenosyl-L-methionine</keyword>
<evidence type="ECO:0000259" key="15">
    <source>
        <dbReference type="Pfam" id="PF00278"/>
    </source>
</evidence>
<protein>
    <recommendedName>
        <fullName evidence="4">adenosylmethionine decarboxylase</fullName>
        <ecNumber evidence="4">4.1.1.50</ecNumber>
    </recommendedName>
</protein>
<dbReference type="GO" id="GO:0005829">
    <property type="term" value="C:cytosol"/>
    <property type="evidence" value="ECO:0007669"/>
    <property type="project" value="TreeGrafter"/>
</dbReference>
<keyword evidence="8" id="KW-0745">Spermidine biosynthesis</keyword>
<keyword evidence="13" id="KW-0670">Pyruvate</keyword>
<dbReference type="InterPro" id="IPR009006">
    <property type="entry name" value="Ala_racemase/Decarboxylase_C"/>
</dbReference>
<evidence type="ECO:0000256" key="1">
    <source>
        <dbReference type="ARBA" id="ARBA00001928"/>
    </source>
</evidence>
<evidence type="ECO:0000256" key="6">
    <source>
        <dbReference type="ARBA" id="ARBA00022793"/>
    </source>
</evidence>
<keyword evidence="11" id="KW-0456">Lyase</keyword>
<keyword evidence="10" id="KW-0865">Zymogen</keyword>
<dbReference type="EMBL" id="JAMWBK010000002">
    <property type="protein sequence ID" value="KAJ8907449.1"/>
    <property type="molecule type" value="Genomic_DNA"/>
</dbReference>
<evidence type="ECO:0000256" key="7">
    <source>
        <dbReference type="ARBA" id="ARBA00022813"/>
    </source>
</evidence>
<dbReference type="PROSITE" id="PS01336">
    <property type="entry name" value="ADOMETDC"/>
    <property type="match status" value="1"/>
</dbReference>
<comment type="caution">
    <text evidence="17">The sequence shown here is derived from an EMBL/GenBank/DDBJ whole genome shotgun (WGS) entry which is preliminary data.</text>
</comment>
<proteinExistence type="inferred from homology"/>
<feature type="region of interest" description="Disordered" evidence="14">
    <location>
        <begin position="1"/>
        <end position="28"/>
    </location>
</feature>
<dbReference type="Gene3D" id="2.40.37.10">
    <property type="entry name" value="Lyase, Ornithine Decarboxylase, Chain A, domain 1"/>
    <property type="match status" value="1"/>
</dbReference>
<feature type="domain" description="Orn/DAP/Arg decarboxylase 2 N-terminal" evidence="16">
    <location>
        <begin position="440"/>
        <end position="554"/>
    </location>
</feature>
<dbReference type="InterPro" id="IPR029066">
    <property type="entry name" value="PLP-binding_barrel"/>
</dbReference>
<dbReference type="InterPro" id="IPR022643">
    <property type="entry name" value="De-COase2_C"/>
</dbReference>
<dbReference type="Pfam" id="PF01536">
    <property type="entry name" value="SAM_decarbox"/>
    <property type="match status" value="1"/>
</dbReference>
<evidence type="ECO:0000256" key="5">
    <source>
        <dbReference type="ARBA" id="ARBA00022691"/>
    </source>
</evidence>
<dbReference type="Pfam" id="PF00278">
    <property type="entry name" value="Orn_DAP_Arg_deC"/>
    <property type="match status" value="1"/>
</dbReference>
<evidence type="ECO:0000313" key="18">
    <source>
        <dbReference type="Proteomes" id="UP001157974"/>
    </source>
</evidence>
<evidence type="ECO:0000256" key="9">
    <source>
        <dbReference type="ARBA" id="ARBA00023115"/>
    </source>
</evidence>
<keyword evidence="7" id="KW-0068">Autocatalytic cleavage</keyword>
<dbReference type="GO" id="GO:0004014">
    <property type="term" value="F:adenosylmethionine decarboxylase activity"/>
    <property type="evidence" value="ECO:0007669"/>
    <property type="project" value="UniProtKB-EC"/>
</dbReference>
<dbReference type="InterPro" id="IPR016067">
    <property type="entry name" value="S-AdoMet_deCO2ase_core"/>
</dbReference>
<dbReference type="GO" id="GO:0008295">
    <property type="term" value="P:spermidine biosynthetic process"/>
    <property type="evidence" value="ECO:0007669"/>
    <property type="project" value="UniProtKB-KW"/>
</dbReference>
<dbReference type="SUPFAM" id="SSF56276">
    <property type="entry name" value="S-adenosylmethionine decarboxylase"/>
    <property type="match status" value="1"/>
</dbReference>
<evidence type="ECO:0000256" key="10">
    <source>
        <dbReference type="ARBA" id="ARBA00023145"/>
    </source>
</evidence>
<feature type="domain" description="Orn/DAP/Arg decarboxylase 2 C-terminal" evidence="15">
    <location>
        <begin position="672"/>
        <end position="767"/>
    </location>
</feature>
<dbReference type="Proteomes" id="UP001157974">
    <property type="component" value="Unassembled WGS sequence"/>
</dbReference>
<gene>
    <name evidence="17" type="ORF">NDN08_007560</name>
</gene>
<evidence type="ECO:0000259" key="16">
    <source>
        <dbReference type="Pfam" id="PF02784"/>
    </source>
</evidence>
<dbReference type="InterPro" id="IPR022644">
    <property type="entry name" value="De-COase2_N"/>
</dbReference>
<keyword evidence="9" id="KW-0620">Polyamine biosynthesis</keyword>
<dbReference type="Gene3D" id="3.60.90.10">
    <property type="entry name" value="S-adenosylmethionine decarboxylase"/>
    <property type="match status" value="1"/>
</dbReference>
<keyword evidence="6" id="KW-0210">Decarboxylase</keyword>
<dbReference type="InterPro" id="IPR018166">
    <property type="entry name" value="S-AdoMet_deCO2ase_CS"/>
</dbReference>
<reference evidence="17 18" key="1">
    <citation type="journal article" date="2023" name="Nat. Commun.">
        <title>Origin of minicircular mitochondrial genomes in red algae.</title>
        <authorList>
            <person name="Lee Y."/>
            <person name="Cho C.H."/>
            <person name="Lee Y.M."/>
            <person name="Park S.I."/>
            <person name="Yang J.H."/>
            <person name="West J.A."/>
            <person name="Bhattacharya D."/>
            <person name="Yoon H.S."/>
        </authorList>
    </citation>
    <scope>NUCLEOTIDE SEQUENCE [LARGE SCALE GENOMIC DNA]</scope>
    <source>
        <strain evidence="17 18">CCMP1338</strain>
        <tissue evidence="17">Whole cell</tissue>
    </source>
</reference>
<keyword evidence="12" id="KW-0704">Schiff base</keyword>
<evidence type="ECO:0000313" key="17">
    <source>
        <dbReference type="EMBL" id="KAJ8907449.1"/>
    </source>
</evidence>
<name>A0AAV8UZF7_9RHOD</name>
<evidence type="ECO:0000256" key="3">
    <source>
        <dbReference type="ARBA" id="ARBA00008466"/>
    </source>
</evidence>
<feature type="compositionally biased region" description="Polar residues" evidence="14">
    <location>
        <begin position="13"/>
        <end position="26"/>
    </location>
</feature>
<sequence>MAPVPLEPKVSGENFSQTPTISNSSGFEGPEKRLEIYFRPVDDLTKVIELTEGLRTVSRNEWTDILRDAQCSILSAKSNDYFDSYLLSESSLFIFSTKFMIKTCGTTTLLKVIPRVNAVTERLGLEMDYMQYSRASFTFPNQQLHPHTSFQSEVDYLNRFFKGESYVLGTPDGATKWHLYIAGDCRIPTNDQGFEIFMFDLDERCMSHFFNVDADGTKRFGSAHGATTSENSGITRIMSEGSILDAYNFEPCGYSMNGLENSSYYTIHITPEPQCSYVSFECILPLDDFTSILATVLDVFKPGKFSIALHADITAPAAVYGLKELLGKESPWGYQAVGDSTFLRMKTVTGHAVSATVCSYVAERTLPVPTPVLKSPGLRTPRPLLDFNGGLKEVAMTYRAELATKGTSVEDFVAELITKRTVIEHPISFVDLTAVSDRIDLVLQKMTKHHELRCSVQPSSNPAILRLLDHAGCIFDASSLSDLRRLRRAGINPKHAVLTNPICGLSNVSKAKELFHTMRIFDDMDEPTVRRIGSSFPGAAFELRLMNPLEVSVESVIDTAEATIMNAINAGLEPSGISFQLPEERGCKPEEFRRALEIAHRLVAGFLRPECPIPPHKARGIRRLCAGSSFPGASSFSCEEFSSGVRTALDLADEFFPPSSGIAVGLDPGSFLVSSSHSLLLSIVARRDVREGGFATYYVNDGVYGSLARLKDPAKRTSQVADPVCFVGGSKQPCKVIGPSCEDADELWSGELPRLQVGNCLLFPRLGATVDADPSKHSIVYFLATGDGQPQAPPSMRLHGHGNVVSSIC</sequence>
<dbReference type="Gene3D" id="3.30.360.50">
    <property type="entry name" value="S-adenosylmethionine decarboxylase"/>
    <property type="match status" value="1"/>
</dbReference>
<dbReference type="InterPro" id="IPR048283">
    <property type="entry name" value="AdoMetDC-like"/>
</dbReference>